<evidence type="ECO:0000313" key="2">
    <source>
        <dbReference type="Proteomes" id="UP000198582"/>
    </source>
</evidence>
<dbReference type="AlphaFoldDB" id="A0A1H8YKR5"/>
<dbReference type="EMBL" id="FOEF01000018">
    <property type="protein sequence ID" value="SEP51998.1"/>
    <property type="molecule type" value="Genomic_DNA"/>
</dbReference>
<evidence type="ECO:0000313" key="1">
    <source>
        <dbReference type="EMBL" id="SEP51998.1"/>
    </source>
</evidence>
<gene>
    <name evidence="1" type="ORF">SAMN04489732_11893</name>
</gene>
<dbReference type="RefSeq" id="WP_245787615.1">
    <property type="nucleotide sequence ID" value="NZ_FOEF01000018.1"/>
</dbReference>
<name>A0A1H8YKR5_9PSEU</name>
<dbReference type="SUPFAM" id="SSF82171">
    <property type="entry name" value="DPP6 N-terminal domain-like"/>
    <property type="match status" value="1"/>
</dbReference>
<organism evidence="1 2">
    <name type="scientific">Amycolatopsis saalfeldensis</name>
    <dbReference type="NCBI Taxonomy" id="394193"/>
    <lineage>
        <taxon>Bacteria</taxon>
        <taxon>Bacillati</taxon>
        <taxon>Actinomycetota</taxon>
        <taxon>Actinomycetes</taxon>
        <taxon>Pseudonocardiales</taxon>
        <taxon>Pseudonocardiaceae</taxon>
        <taxon>Amycolatopsis</taxon>
    </lineage>
</organism>
<sequence>MQLLLSTSPPTLFDADTGAKGTVPGVPGGDRLVWVQRVGHTPVVQTSPQCQADTCAPADVYAYTGPGTAPVSLGQAFSVAPGADGDSVWVIRQDSPGNCRLQHVSLAGSALGPGTVASCRTGVRQETSHGLLITVDNGTAETVDVLIDPATGRSVEQDPRILAATGDRLILGGLTDLTVVDLRDGGRAKVAPPVVQSTPYVLPNRDGSLAAVDFGTPAWHSTDIQTRDLWLLDLHDLTWQQAPSMPYTTSHLKSSGLDWSPDGDLLLDDGVVAAWHPGEPAWRLGAAKIPDAQQFPGVSTS</sequence>
<keyword evidence="2" id="KW-1185">Reference proteome</keyword>
<evidence type="ECO:0008006" key="3">
    <source>
        <dbReference type="Google" id="ProtNLM"/>
    </source>
</evidence>
<reference evidence="1 2" key="1">
    <citation type="submission" date="2016-10" db="EMBL/GenBank/DDBJ databases">
        <authorList>
            <person name="de Groot N.N."/>
        </authorList>
    </citation>
    <scope>NUCLEOTIDE SEQUENCE [LARGE SCALE GENOMIC DNA]</scope>
    <source>
        <strain evidence="1 2">DSM 44993</strain>
    </source>
</reference>
<proteinExistence type="predicted"/>
<accession>A0A1H8YKR5</accession>
<dbReference type="Proteomes" id="UP000198582">
    <property type="component" value="Unassembled WGS sequence"/>
</dbReference>
<protein>
    <recommendedName>
        <fullName evidence="3">WD40-like Beta Propeller Repeat</fullName>
    </recommendedName>
</protein>